<dbReference type="InterPro" id="IPR024194">
    <property type="entry name" value="Ac/AlaTfrase_AlgI/DltB"/>
</dbReference>
<dbReference type="InterPro" id="IPR028362">
    <property type="entry name" value="AlgI"/>
</dbReference>
<keyword evidence="9 14" id="KW-1133">Transmembrane helix</keyword>
<feature type="transmembrane region" description="Helical" evidence="14">
    <location>
        <begin position="177"/>
        <end position="196"/>
    </location>
</feature>
<dbReference type="GO" id="GO:0016746">
    <property type="term" value="F:acyltransferase activity"/>
    <property type="evidence" value="ECO:0007669"/>
    <property type="project" value="UniProtKB-KW"/>
</dbReference>
<feature type="transmembrane region" description="Helical" evidence="14">
    <location>
        <begin position="501"/>
        <end position="521"/>
    </location>
</feature>
<evidence type="ECO:0000256" key="1">
    <source>
        <dbReference type="ARBA" id="ARBA00004651"/>
    </source>
</evidence>
<evidence type="ECO:0000256" key="14">
    <source>
        <dbReference type="SAM" id="Phobius"/>
    </source>
</evidence>
<dbReference type="PANTHER" id="PTHR13285:SF23">
    <property type="entry name" value="TEICHOIC ACID D-ALANYLTRANSFERASE"/>
    <property type="match status" value="1"/>
</dbReference>
<name>A0A9U5CWT8_9BURK</name>
<keyword evidence="5 13" id="KW-1003">Cell membrane</keyword>
<dbReference type="InterPro" id="IPR004299">
    <property type="entry name" value="MBOAT_fam"/>
</dbReference>
<proteinExistence type="inferred from homology"/>
<feature type="transmembrane region" description="Helical" evidence="14">
    <location>
        <begin position="109"/>
        <end position="127"/>
    </location>
</feature>
<keyword evidence="7 14" id="KW-0812">Transmembrane</keyword>
<dbReference type="Pfam" id="PF03062">
    <property type="entry name" value="MBOAT"/>
    <property type="match status" value="1"/>
</dbReference>
<evidence type="ECO:0000313" key="15">
    <source>
        <dbReference type="Proteomes" id="UP000675920"/>
    </source>
</evidence>
<keyword evidence="8" id="KW-0016">Alginate biosynthesis</keyword>
<evidence type="ECO:0000256" key="6">
    <source>
        <dbReference type="ARBA" id="ARBA00022679"/>
    </source>
</evidence>
<sequence>MQEFSQLGRTPVLGFGRSYVCFHHAIRMLFNSPEFAFVFFPAVYLLFRFLARFKRTWMVNSLLVGASLAFYAYWMPSALILLLGSILFNYFCGLRILAATQAGNSARGWVALGVIGDLALLSVFKYAGFFAQSVNDVFGLGIPVPHIFLPIGISFFTFTQIAFLVDAAAGKVKNCHFLEYLLFVTYFPHLIAGPILHHGEMMPQFATPETYRVRGEVIAAGAALVAMGLLKKVVLSDGIQPYAALLFDHEYAAPNAIVSWMGAIAYSLQLYFDFSGYSDMAVGISLLFGVRLPFNFNSPYKSVNIVEFWRRWHISLSSFLRDYLYIALGGNRRGKARRYFNLVLTMVLGGLWHGAAWTFVVWGALHGAYLMVNHAWKAAKDGVLKPLAPLFATRGYAVLAWLVTMAAVIVAWVFFRATSVEIALGIVRGMAGANGLGSLADYGRCDYLQACVDAPAVGGLRQIGITLLLGFIAVALPNSITISKYVSERFAGVRDAMSWRAAALVGASVPICVFAVLLTSARGVSEFIYFNF</sequence>
<keyword evidence="15" id="KW-1185">Reference proteome</keyword>
<dbReference type="GO" id="GO:0042121">
    <property type="term" value="P:alginic acid biosynthetic process"/>
    <property type="evidence" value="ECO:0007669"/>
    <property type="project" value="UniProtKB-KW"/>
</dbReference>
<evidence type="ECO:0000256" key="10">
    <source>
        <dbReference type="ARBA" id="ARBA00023136"/>
    </source>
</evidence>
<dbReference type="GO" id="GO:0005886">
    <property type="term" value="C:plasma membrane"/>
    <property type="evidence" value="ECO:0007669"/>
    <property type="project" value="UniProtKB-SubCell"/>
</dbReference>
<evidence type="ECO:0000256" key="12">
    <source>
        <dbReference type="ARBA" id="ARBA00031030"/>
    </source>
</evidence>
<comment type="subcellular location">
    <subcellularLocation>
        <location evidence="1">Cell membrane</location>
        <topology evidence="1">Multi-pass membrane protein</topology>
    </subcellularLocation>
</comment>
<reference evidence="16" key="2">
    <citation type="submission" date="2025-08" db="UniProtKB">
        <authorList>
            <consortium name="RefSeq"/>
        </authorList>
    </citation>
    <scope>IDENTIFICATION</scope>
</reference>
<evidence type="ECO:0000256" key="8">
    <source>
        <dbReference type="ARBA" id="ARBA00022841"/>
    </source>
</evidence>
<dbReference type="InterPro" id="IPR051085">
    <property type="entry name" value="MB_O-acyltransferase"/>
</dbReference>
<dbReference type="PANTHER" id="PTHR13285">
    <property type="entry name" value="ACYLTRANSFERASE"/>
    <property type="match status" value="1"/>
</dbReference>
<dbReference type="Proteomes" id="UP000675920">
    <property type="component" value="Unplaced"/>
</dbReference>
<keyword evidence="11 13" id="KW-0012">Acyltransferase</keyword>
<feature type="transmembrane region" description="Helical" evidence="14">
    <location>
        <begin position="211"/>
        <end position="230"/>
    </location>
</feature>
<organism evidence="15 16">
    <name type="scientific">Derxia gummosa DSM 723</name>
    <dbReference type="NCBI Taxonomy" id="1121388"/>
    <lineage>
        <taxon>Bacteria</taxon>
        <taxon>Pseudomonadati</taxon>
        <taxon>Pseudomonadota</taxon>
        <taxon>Betaproteobacteria</taxon>
        <taxon>Burkholderiales</taxon>
        <taxon>Alcaligenaceae</taxon>
        <taxon>Derxia</taxon>
    </lineage>
</organism>
<comment type="similarity">
    <text evidence="3 13">Belongs to the membrane-bound acyltransferase family.</text>
</comment>
<keyword evidence="6 13" id="KW-0808">Transferase</keyword>
<comment type="pathway">
    <text evidence="2">Glycan biosynthesis; alginate biosynthesis.</text>
</comment>
<feature type="transmembrane region" description="Helical" evidence="14">
    <location>
        <begin position="422"/>
        <end position="440"/>
    </location>
</feature>
<evidence type="ECO:0000256" key="4">
    <source>
        <dbReference type="ARBA" id="ARBA00016084"/>
    </source>
</evidence>
<dbReference type="PIRSF" id="PIRSF016636">
    <property type="entry name" value="AlgI_DltB"/>
    <property type="match status" value="1"/>
</dbReference>
<evidence type="ECO:0000256" key="5">
    <source>
        <dbReference type="ARBA" id="ARBA00022475"/>
    </source>
</evidence>
<evidence type="ECO:0000256" key="13">
    <source>
        <dbReference type="PIRNR" id="PIRNR016636"/>
    </source>
</evidence>
<reference evidence="16" key="1">
    <citation type="journal article" date="2000" name="Trends Biochem. Sci.">
        <title>A superfamily of membrane-bound O-acyltransferases with implications for wnt signaling.</title>
        <authorList>
            <person name="Hofmann K."/>
        </authorList>
    </citation>
    <scope>NUCLEOTIDE SEQUENCE</scope>
</reference>
<dbReference type="RefSeq" id="WP_245591368.1">
    <property type="nucleotide sequence ID" value="NZ_AXWS01000014.1"/>
</dbReference>
<feature type="transmembrane region" description="Helical" evidence="14">
    <location>
        <begin position="395"/>
        <end position="415"/>
    </location>
</feature>
<protein>
    <recommendedName>
        <fullName evidence="4">Probable alginate O-acetylase AlgI</fullName>
    </recommendedName>
    <alternativeName>
        <fullName evidence="12">Alginate biosynthesis protein AlgI</fullName>
    </alternativeName>
</protein>
<keyword evidence="10 13" id="KW-0472">Membrane</keyword>
<feature type="transmembrane region" description="Helical" evidence="14">
    <location>
        <begin position="460"/>
        <end position="480"/>
    </location>
</feature>
<accession>A0A9U5CWT8</accession>
<feature type="transmembrane region" description="Helical" evidence="14">
    <location>
        <begin position="147"/>
        <end position="165"/>
    </location>
</feature>
<feature type="transmembrane region" description="Helical" evidence="14">
    <location>
        <begin position="339"/>
        <end position="365"/>
    </location>
</feature>
<evidence type="ECO:0000256" key="7">
    <source>
        <dbReference type="ARBA" id="ARBA00022692"/>
    </source>
</evidence>
<evidence type="ECO:0000256" key="9">
    <source>
        <dbReference type="ARBA" id="ARBA00022989"/>
    </source>
</evidence>
<dbReference type="PIRSF" id="PIRSF500217">
    <property type="entry name" value="AlgI"/>
    <property type="match status" value="1"/>
</dbReference>
<evidence type="ECO:0000313" key="16">
    <source>
        <dbReference type="RefSeq" id="WP_245591368.1"/>
    </source>
</evidence>
<evidence type="ECO:0000256" key="11">
    <source>
        <dbReference type="ARBA" id="ARBA00023315"/>
    </source>
</evidence>
<evidence type="ECO:0000256" key="2">
    <source>
        <dbReference type="ARBA" id="ARBA00005182"/>
    </source>
</evidence>
<dbReference type="AlphaFoldDB" id="A0A9U5CWT8"/>
<evidence type="ECO:0000256" key="3">
    <source>
        <dbReference type="ARBA" id="ARBA00010323"/>
    </source>
</evidence>
<feature type="transmembrane region" description="Helical" evidence="14">
    <location>
        <begin position="35"/>
        <end position="51"/>
    </location>
</feature>